<protein>
    <recommendedName>
        <fullName evidence="2">Berberine/berberine-like domain-containing protein</fullName>
    </recommendedName>
</protein>
<dbReference type="EMBL" id="BARU01029953">
    <property type="protein sequence ID" value="GAH72913.1"/>
    <property type="molecule type" value="Genomic_DNA"/>
</dbReference>
<proteinExistence type="predicted"/>
<organism evidence="1">
    <name type="scientific">marine sediment metagenome</name>
    <dbReference type="NCBI Taxonomy" id="412755"/>
    <lineage>
        <taxon>unclassified sequences</taxon>
        <taxon>metagenomes</taxon>
        <taxon>ecological metagenomes</taxon>
    </lineage>
</organism>
<evidence type="ECO:0008006" key="2">
    <source>
        <dbReference type="Google" id="ProtNLM"/>
    </source>
</evidence>
<accession>X1JSX7</accession>
<sequence length="83" mass="9614">LSPESKQGMLEYVMRTNQLIFNKALNVPFSVDGDMMHDLWGPQTCNYNVWLRKLKETFDPNNTSDSGFYISPTAALKKKRKEK</sequence>
<dbReference type="AlphaFoldDB" id="X1JSX7"/>
<evidence type="ECO:0000313" key="1">
    <source>
        <dbReference type="EMBL" id="GAH72913.1"/>
    </source>
</evidence>
<reference evidence="1" key="1">
    <citation type="journal article" date="2014" name="Front. Microbiol.">
        <title>High frequency of phylogenetically diverse reductive dehalogenase-homologous genes in deep subseafloor sedimentary metagenomes.</title>
        <authorList>
            <person name="Kawai M."/>
            <person name="Futagami T."/>
            <person name="Toyoda A."/>
            <person name="Takaki Y."/>
            <person name="Nishi S."/>
            <person name="Hori S."/>
            <person name="Arai W."/>
            <person name="Tsubouchi T."/>
            <person name="Morono Y."/>
            <person name="Uchiyama I."/>
            <person name="Ito T."/>
            <person name="Fujiyama A."/>
            <person name="Inagaki F."/>
            <person name="Takami H."/>
        </authorList>
    </citation>
    <scope>NUCLEOTIDE SEQUENCE</scope>
    <source>
        <strain evidence="1">Expedition CK06-06</strain>
    </source>
</reference>
<comment type="caution">
    <text evidence="1">The sequence shown here is derived from an EMBL/GenBank/DDBJ whole genome shotgun (WGS) entry which is preliminary data.</text>
</comment>
<name>X1JSX7_9ZZZZ</name>
<gene>
    <name evidence="1" type="ORF">S03H2_47588</name>
</gene>
<feature type="non-terminal residue" evidence="1">
    <location>
        <position position="1"/>
    </location>
</feature>